<evidence type="ECO:0000256" key="1">
    <source>
        <dbReference type="SAM" id="MobiDB-lite"/>
    </source>
</evidence>
<evidence type="ECO:0000313" key="2">
    <source>
        <dbReference type="EMBL" id="RDB30775.1"/>
    </source>
</evidence>
<sequence>MEIDPSALSAKRPPTSPPRGEPTSKKTAHDQNVIEQAAFVIKTFVRTSISKGNRHGIKKVYEDLETCQALCVHHPELLDFVEASNILAILQHESLKKDPPPIRLSLSQGPPPESEHEPSLQDHVKAWKDPYQGAWSNLFVRALDDINHKRPRGEDYSNFLPIVQSSGTGKSRLVDEAAKEIFVIPFNLRPAGDRTGYPNPDVSVRDFLTKMNDAGQNYYYLQMRYLIFFKNLFKMVDEEVGKMEKQPTRAALASAWRDKLLTPRFRDELYSKACEASNSEIATINSVVTLGDDGLDTFCEKARNASILLVLTIARKSSSTYINTMGREDLRSVEALDGKKIKPLQLMIYFDEWHPLLDLVTLQIPASLNNAARPARTAYQVLCKTFNNFREGPVLVVYLSTNFSLSKYAPPEHMFSAARDRQGPVSTYILQAPYVELPFDLDEAAMVEEDKIQLKTVATVEHLAKFGRPLFWTRWKCASDNTKRDFVRFAGAKLYGADLPRGTDSSEDHGLLAVASVRLLIEFETQRKEAKDLESTLVESHMRITFSIPQHRQFLCSGTPSEPLLAEGAGYMLDLIKDKEGVTLADLLLRLLLKKLESGLISKGERGELIARLLLTLTHDACVERSNLETPGEDIMGNFSRPIPLVKFLQELVGKKHINKVLDARPDNIPNGATLREAFCDAQINFTHFAKGGDSSIITDEAAWTALARCIAWQCANGQDMIDLYIPILLFDAFLGRYVVSGIFIQVKNRLRKQRVEIDIEKLGFFSSGGTEEARKRPYIALIMELGIKKTKAQDRIPLLTPSKVVAKPGPTKKQPTRNSKASTIIKHPRYAISIVGCSNTVYNVVRPQDRPSYQSLLAMNGILEEHPRKDKSHWNAVLRMKPYWIKSAHSFHWARTTEQQLEQANDEAMDEEDDSDDEDIFVSQVGYDELDGGREDRDVFQG</sequence>
<reference evidence="2" key="1">
    <citation type="submission" date="2018-04" db="EMBL/GenBank/DDBJ databases">
        <title>Whole genome sequencing of Hypsizygus marmoreus.</title>
        <authorList>
            <person name="Choi I.-G."/>
            <person name="Min B."/>
            <person name="Kim J.-G."/>
            <person name="Kim S."/>
            <person name="Oh Y.-L."/>
            <person name="Kong W.-S."/>
            <person name="Park H."/>
            <person name="Jeong J."/>
            <person name="Song E.-S."/>
        </authorList>
    </citation>
    <scope>NUCLEOTIDE SEQUENCE [LARGE SCALE GENOMIC DNA]</scope>
    <source>
        <strain evidence="2">51987-8</strain>
    </source>
</reference>
<feature type="region of interest" description="Disordered" evidence="1">
    <location>
        <begin position="1"/>
        <end position="31"/>
    </location>
</feature>
<dbReference type="AlphaFoldDB" id="A0A369KDM8"/>
<dbReference type="PANTHER" id="PTHR33266:SF1">
    <property type="entry name" value="F-BOX DOMAIN-CONTAINING PROTEIN"/>
    <property type="match status" value="1"/>
</dbReference>
<feature type="region of interest" description="Disordered" evidence="1">
    <location>
        <begin position="98"/>
        <end position="120"/>
    </location>
</feature>
<proteinExistence type="predicted"/>
<dbReference type="PANTHER" id="PTHR33266">
    <property type="entry name" value="CHROMOSOME 15, WHOLE GENOME SHOTGUN SEQUENCE"/>
    <property type="match status" value="1"/>
</dbReference>
<gene>
    <name evidence="2" type="ORF">Hypma_005735</name>
</gene>
<dbReference type="OrthoDB" id="3270019at2759"/>
<protein>
    <submittedName>
        <fullName evidence="2">Uncharacterized protein</fullName>
    </submittedName>
</protein>
<dbReference type="EMBL" id="LUEZ02000004">
    <property type="protein sequence ID" value="RDB30775.1"/>
    <property type="molecule type" value="Genomic_DNA"/>
</dbReference>
<name>A0A369KDM8_HYPMA</name>
<dbReference type="InParanoid" id="A0A369KDM8"/>
<dbReference type="Proteomes" id="UP000076154">
    <property type="component" value="Unassembled WGS sequence"/>
</dbReference>
<keyword evidence="3" id="KW-1185">Reference proteome</keyword>
<accession>A0A369KDM8</accession>
<dbReference type="STRING" id="39966.A0A369KDM8"/>
<evidence type="ECO:0000313" key="3">
    <source>
        <dbReference type="Proteomes" id="UP000076154"/>
    </source>
</evidence>
<comment type="caution">
    <text evidence="2">The sequence shown here is derived from an EMBL/GenBank/DDBJ whole genome shotgun (WGS) entry which is preliminary data.</text>
</comment>
<organism evidence="2 3">
    <name type="scientific">Hypsizygus marmoreus</name>
    <name type="common">White beech mushroom</name>
    <name type="synonym">Agaricus marmoreus</name>
    <dbReference type="NCBI Taxonomy" id="39966"/>
    <lineage>
        <taxon>Eukaryota</taxon>
        <taxon>Fungi</taxon>
        <taxon>Dikarya</taxon>
        <taxon>Basidiomycota</taxon>
        <taxon>Agaricomycotina</taxon>
        <taxon>Agaricomycetes</taxon>
        <taxon>Agaricomycetidae</taxon>
        <taxon>Agaricales</taxon>
        <taxon>Tricholomatineae</taxon>
        <taxon>Lyophyllaceae</taxon>
        <taxon>Hypsizygus</taxon>
    </lineage>
</organism>